<dbReference type="EMBL" id="CP059272">
    <property type="protein sequence ID" value="QLQ81332.1"/>
    <property type="molecule type" value="Genomic_DNA"/>
</dbReference>
<gene>
    <name evidence="2" type="ORF">HG537_0F00930</name>
</gene>
<reference evidence="2 3" key="1">
    <citation type="submission" date="2020-06" db="EMBL/GenBank/DDBJ databases">
        <title>The yeast mating-type switching endonuclease HO is a domesticated member of an unorthodox homing genetic element family.</title>
        <authorList>
            <person name="Coughlan A.Y."/>
            <person name="Lombardi L."/>
            <person name="Braun-Galleani S."/>
            <person name="Martos A.R."/>
            <person name="Galeote V."/>
            <person name="Bigey F."/>
            <person name="Dequin S."/>
            <person name="Byrne K.P."/>
            <person name="Wolfe K.H."/>
        </authorList>
    </citation>
    <scope>NUCLEOTIDE SEQUENCE [LARGE SCALE GENOMIC DNA]</scope>
    <source>
        <strain evidence="2 3">CBS2947</strain>
    </source>
</reference>
<name>A0A7H9HY08_9SACH</name>
<dbReference type="AlphaFoldDB" id="A0A7H9HY08"/>
<protein>
    <recommendedName>
        <fullName evidence="1">Meiotically up-regulated protein Msb1/Mug8 domain-containing protein</fullName>
    </recommendedName>
</protein>
<evidence type="ECO:0000313" key="3">
    <source>
        <dbReference type="Proteomes" id="UP000510647"/>
    </source>
</evidence>
<dbReference type="Proteomes" id="UP000510647">
    <property type="component" value="Chromosome 6"/>
</dbReference>
<feature type="domain" description="Meiotically up-regulated protein Msb1/Mug8" evidence="1">
    <location>
        <begin position="133"/>
        <end position="536"/>
    </location>
</feature>
<dbReference type="OrthoDB" id="3362494at2759"/>
<organism evidence="2 3">
    <name type="scientific">Torulaspora globosa</name>
    <dbReference type="NCBI Taxonomy" id="48254"/>
    <lineage>
        <taxon>Eukaryota</taxon>
        <taxon>Fungi</taxon>
        <taxon>Dikarya</taxon>
        <taxon>Ascomycota</taxon>
        <taxon>Saccharomycotina</taxon>
        <taxon>Saccharomycetes</taxon>
        <taxon>Saccharomycetales</taxon>
        <taxon>Saccharomycetaceae</taxon>
        <taxon>Torulaspora</taxon>
    </lineage>
</organism>
<keyword evidence="3" id="KW-1185">Reference proteome</keyword>
<evidence type="ECO:0000313" key="2">
    <source>
        <dbReference type="EMBL" id="QLQ81332.1"/>
    </source>
</evidence>
<sequence>MSSVFRQLKEKLRGNGGGNGKKQALVQGRSFSAPIEVPKPVFSPLGSPRTVSSEVMSSVSGGQGNRYYIYDSKAYLNADKGEKFDIFEKPGGVNPTSTRFVVQYLINRTRELILQDGDSKEVLQVFKPNLHRFSQKEAVEVTNGLKKLFPHDGCCLKGDELAAAIKANFKDKIGTLSLALRILWNQFPLGVVPWDSYHRFVKWEKENGYPLESFHFRLSKFLPNKDYTFCVFAFLEFILCILLQNNKQLIHKSVQIDLIFTAGPTCFTRETVEDPDDDLPPVIRSYHNRGNALHRLFVGYLRSLNHEGKVNDFYLSDIFHIDQYPPAAYEARSSKALTLTIPFESAKGNDFTSLIYQAATAKQRFYSSKTSFSKVENNFLDQFEDQTLRVITTFFSESSNRYITTFDNGFNTDALENSQNGKQSPKIGDDQYAVATWLQFAKEQNSFDELLGMLEGGGNCAEGGTLALGAGGMTLQQPMKLHTERSNDSKVRVGKMDVTEWIISAWKNDMFMGKVQNALLIKLTKKIGECNWLVITCEKQQQQRRKDVPTKSISGTGNTNALNDLLDSCYTESVIMT</sequence>
<proteinExistence type="predicted"/>
<dbReference type="Pfam" id="PF08101">
    <property type="entry name" value="Msb1-Mug8_dom"/>
    <property type="match status" value="1"/>
</dbReference>
<accession>A0A7H9HY08</accession>
<dbReference type="InterPro" id="IPR012965">
    <property type="entry name" value="Msb1/Mug8_dom"/>
</dbReference>
<evidence type="ECO:0000259" key="1">
    <source>
        <dbReference type="Pfam" id="PF08101"/>
    </source>
</evidence>